<dbReference type="HOGENOM" id="CLU_1956413_0_0_0"/>
<accession>E5BEV4</accession>
<dbReference type="RefSeq" id="WP_008800714.1">
    <property type="nucleotide sequence ID" value="NZ_GG657971.1"/>
</dbReference>
<evidence type="ECO:0000313" key="2">
    <source>
        <dbReference type="Proteomes" id="UP000002975"/>
    </source>
</evidence>
<dbReference type="BioCyc" id="FSP469605-HMP:GTSP-133-MONOMER"/>
<evidence type="ECO:0000313" key="1">
    <source>
        <dbReference type="EMBL" id="EFS20635.1"/>
    </source>
</evidence>
<dbReference type="EMBL" id="GG657971">
    <property type="protein sequence ID" value="EFS20635.1"/>
    <property type="molecule type" value="Genomic_DNA"/>
</dbReference>
<sequence>MKSHLIDEKLVKEKPEFLLKFQNTKINFLIEKTFVTGFVPEEFNENFYKDKTLIEFEIDKNNIVEDLKSFIKNYFYSSKQLYIVFTKKINWEEISLTEKIELNAKNFDIHFLDNKVQILLLIDKANFK</sequence>
<protein>
    <submittedName>
        <fullName evidence="1">Uncharacterized protein</fullName>
    </submittedName>
</protein>
<dbReference type="Proteomes" id="UP000002975">
    <property type="component" value="Unassembled WGS sequence"/>
</dbReference>
<organism evidence="1 2">
    <name type="scientific">Fusobacterium gonidiaformans 3-1-5R</name>
    <dbReference type="NCBI Taxonomy" id="469605"/>
    <lineage>
        <taxon>Bacteria</taxon>
        <taxon>Fusobacteriati</taxon>
        <taxon>Fusobacteriota</taxon>
        <taxon>Fusobacteriia</taxon>
        <taxon>Fusobacteriales</taxon>
        <taxon>Fusobacteriaceae</taxon>
        <taxon>Fusobacterium</taxon>
    </lineage>
</organism>
<gene>
    <name evidence="1" type="ORF">FSBG_00132</name>
</gene>
<name>E5BEV4_9FUSO</name>
<dbReference type="AlphaFoldDB" id="E5BEV4"/>
<proteinExistence type="predicted"/>
<keyword evidence="2" id="KW-1185">Reference proteome</keyword>
<reference evidence="1 2" key="1">
    <citation type="submission" date="2009-02" db="EMBL/GenBank/DDBJ databases">
        <title>The Genome Sequence of Fusobacterium sp. 3_1_5R.</title>
        <authorList>
            <consortium name="The Broad Institute Genome Sequencing Platform"/>
            <person name="Ward D."/>
            <person name="Young S.K."/>
            <person name="Kodira C.D."/>
            <person name="Zeng Q."/>
            <person name="Koehrsen M."/>
            <person name="Alvarado L."/>
            <person name="Berlin A."/>
            <person name="Borenstein D."/>
            <person name="Chen Z."/>
            <person name="Engels R."/>
            <person name="Freedman E."/>
            <person name="Gellesch M."/>
            <person name="Goldberg J."/>
            <person name="Griggs A."/>
            <person name="Gujja S."/>
            <person name="Heiman D."/>
            <person name="Hepburn T."/>
            <person name="Howarth C."/>
            <person name="Jen D."/>
            <person name="Larson L."/>
            <person name="Lewis B."/>
            <person name="Mehta T."/>
            <person name="Park D."/>
            <person name="Pearson M."/>
            <person name="Roberts A."/>
            <person name="Saif S."/>
            <person name="Shea T."/>
            <person name="Shenoy N."/>
            <person name="Sisk P."/>
            <person name="Stolte C."/>
            <person name="Sykes S."/>
            <person name="Walk T."/>
            <person name="White J."/>
            <person name="Yandava C."/>
            <person name="Allen-Vercoe E."/>
            <person name="Strauss J."/>
            <person name="Ambrose C."/>
            <person name="Lander E."/>
            <person name="Nusbaum C."/>
            <person name="Galagan J."/>
            <person name="Birren B."/>
        </authorList>
    </citation>
    <scope>NUCLEOTIDE SEQUENCE [LARGE SCALE GENOMIC DNA]</scope>
    <source>
        <strain evidence="1 2">3_1_5R</strain>
    </source>
</reference>